<accession>A0ABS5XM72</accession>
<organism evidence="2 3">
    <name type="scientific">Metapseudomonas boanensis</name>
    <dbReference type="NCBI Taxonomy" id="2822138"/>
    <lineage>
        <taxon>Bacteria</taxon>
        <taxon>Pseudomonadati</taxon>
        <taxon>Pseudomonadota</taxon>
        <taxon>Gammaproteobacteria</taxon>
        <taxon>Pseudomonadales</taxon>
        <taxon>Pseudomonadaceae</taxon>
        <taxon>Metapseudomonas</taxon>
    </lineage>
</organism>
<dbReference type="EMBL" id="JAGTIS010000007">
    <property type="protein sequence ID" value="MBT8767372.1"/>
    <property type="molecule type" value="Genomic_DNA"/>
</dbReference>
<sequence>MKKIGIVILLGMLASTAWAAPKPCEELKKEIEVKIQAAGVTSYTLEIVPNDEVKDQSMVVGSCEFGTKKIIYQRNGG</sequence>
<protein>
    <submittedName>
        <fullName evidence="2">DUF1161 domain-containing protein</fullName>
    </submittedName>
</protein>
<name>A0ABS5XM72_9GAMM</name>
<feature type="chain" id="PRO_5047173073" evidence="1">
    <location>
        <begin position="20"/>
        <end position="77"/>
    </location>
</feature>
<comment type="caution">
    <text evidence="2">The sequence shown here is derived from an EMBL/GenBank/DDBJ whole genome shotgun (WGS) entry which is preliminary data.</text>
</comment>
<reference evidence="2 3" key="1">
    <citation type="submission" date="2021-04" db="EMBL/GenBank/DDBJ databases">
        <title>Pseudomonas boanensis sp. nov., a bacterium isolated from river water used for household purposes in Boane District, Mozambique.</title>
        <authorList>
            <person name="Nicklasson M."/>
            <person name="Martin-Rodriguez A.J."/>
            <person name="Thorell K."/>
            <person name="Neves L."/>
            <person name="Mussagy A."/>
            <person name="Rydberg H.A."/>
            <person name="Hernroth B."/>
            <person name="Svensson-Stadler L."/>
            <person name="Sjoling A."/>
        </authorList>
    </citation>
    <scope>NUCLEOTIDE SEQUENCE [LARGE SCALE GENOMIC DNA]</scope>
    <source>
        <strain evidence="2 3">DB1</strain>
    </source>
</reference>
<dbReference type="Proteomes" id="UP001519667">
    <property type="component" value="Unassembled WGS sequence"/>
</dbReference>
<keyword evidence="3" id="KW-1185">Reference proteome</keyword>
<evidence type="ECO:0000313" key="2">
    <source>
        <dbReference type="EMBL" id="MBT8767372.1"/>
    </source>
</evidence>
<keyword evidence="1" id="KW-0732">Signal</keyword>
<dbReference type="RefSeq" id="WP_215375946.1">
    <property type="nucleotide sequence ID" value="NZ_JAGTIS010000007.1"/>
</dbReference>
<evidence type="ECO:0000256" key="1">
    <source>
        <dbReference type="SAM" id="SignalP"/>
    </source>
</evidence>
<dbReference type="Pfam" id="PF06649">
    <property type="entry name" value="DUF1161"/>
    <property type="match status" value="1"/>
</dbReference>
<evidence type="ECO:0000313" key="3">
    <source>
        <dbReference type="Proteomes" id="UP001519667"/>
    </source>
</evidence>
<dbReference type="InterPro" id="IPR010595">
    <property type="entry name" value="DUF1161"/>
</dbReference>
<gene>
    <name evidence="2" type="ORF">J7302_14750</name>
</gene>
<feature type="signal peptide" evidence="1">
    <location>
        <begin position="1"/>
        <end position="19"/>
    </location>
</feature>
<proteinExistence type="predicted"/>